<keyword evidence="3" id="KW-1185">Reference proteome</keyword>
<gene>
    <name evidence="2" type="ORF">H634G_10119</name>
</gene>
<protein>
    <submittedName>
        <fullName evidence="2">Uncharacterized protein</fullName>
    </submittedName>
</protein>
<dbReference type="EMBL" id="KE384756">
    <property type="protein sequence ID" value="KJK74590.1"/>
    <property type="molecule type" value="Genomic_DNA"/>
</dbReference>
<evidence type="ECO:0000256" key="1">
    <source>
        <dbReference type="SAM" id="SignalP"/>
    </source>
</evidence>
<dbReference type="Proteomes" id="UP000054544">
    <property type="component" value="Unassembled WGS sequence"/>
</dbReference>
<reference evidence="3" key="1">
    <citation type="journal article" date="2014" name="BMC Genomics">
        <title>The genome sequence of the biocontrol fungus Metarhizium anisopliae and comparative genomics of Metarhizium species.</title>
        <authorList>
            <person name="Pattemore J.A."/>
            <person name="Hane J.K."/>
            <person name="Williams A.H."/>
            <person name="Wilson B.A."/>
            <person name="Stodart B.J."/>
            <person name="Ash G.J."/>
        </authorList>
    </citation>
    <scope>NUCLEOTIDE SEQUENCE [LARGE SCALE GENOMIC DNA]</scope>
    <source>
        <strain evidence="3">BRIP 53293</strain>
    </source>
</reference>
<evidence type="ECO:0000313" key="2">
    <source>
        <dbReference type="EMBL" id="KJK74590.1"/>
    </source>
</evidence>
<dbReference type="AlphaFoldDB" id="A0A0D9NPR2"/>
<organism evidence="2 3">
    <name type="scientific">Metarhizium anisopliae BRIP 53293</name>
    <dbReference type="NCBI Taxonomy" id="1291518"/>
    <lineage>
        <taxon>Eukaryota</taxon>
        <taxon>Fungi</taxon>
        <taxon>Dikarya</taxon>
        <taxon>Ascomycota</taxon>
        <taxon>Pezizomycotina</taxon>
        <taxon>Sordariomycetes</taxon>
        <taxon>Hypocreomycetidae</taxon>
        <taxon>Hypocreales</taxon>
        <taxon>Clavicipitaceae</taxon>
        <taxon>Metarhizium</taxon>
    </lineage>
</organism>
<proteinExistence type="predicted"/>
<feature type="signal peptide" evidence="1">
    <location>
        <begin position="1"/>
        <end position="19"/>
    </location>
</feature>
<feature type="chain" id="PRO_5002341505" evidence="1">
    <location>
        <begin position="20"/>
        <end position="192"/>
    </location>
</feature>
<name>A0A0D9NPR2_METAN</name>
<accession>A0A0D9NPR2</accession>
<keyword evidence="1" id="KW-0732">Signal</keyword>
<sequence length="192" mass="21260">MLLPTAGFFLLCALQPALGQAPADCSSNKLLFKQITPHEIIMGYKAKNTGCDAGVKAWVGIWDANAALKTNFKAWKYLEADEGEVRFTKTDLGDGQWKAAFVCEDGWRIPFLLSGNFELGSRVSSTGTCIVRRDNPGSEWETWSCDEFDEGCSLDCGYTLLCGLCNDCARQCNMPADYEDYSWGDDSKWSVN</sequence>
<evidence type="ECO:0000313" key="3">
    <source>
        <dbReference type="Proteomes" id="UP000054544"/>
    </source>
</evidence>
<dbReference type="OrthoDB" id="10439612at2759"/>